<dbReference type="InterPro" id="IPR000322">
    <property type="entry name" value="Glyco_hydro_31_TIM"/>
</dbReference>
<keyword evidence="3 4" id="KW-0326">Glycosidase</keyword>
<organism evidence="9 10">
    <name type="scientific">Sulfobacillus benefaciens</name>
    <dbReference type="NCBI Taxonomy" id="453960"/>
    <lineage>
        <taxon>Bacteria</taxon>
        <taxon>Bacillati</taxon>
        <taxon>Bacillota</taxon>
        <taxon>Clostridia</taxon>
        <taxon>Eubacteriales</taxon>
        <taxon>Clostridiales Family XVII. Incertae Sedis</taxon>
        <taxon>Sulfobacillus</taxon>
    </lineage>
</organism>
<evidence type="ECO:0000256" key="2">
    <source>
        <dbReference type="ARBA" id="ARBA00022801"/>
    </source>
</evidence>
<protein>
    <submittedName>
        <fullName evidence="9">Alpha-glucosidase</fullName>
    </submittedName>
</protein>
<comment type="caution">
    <text evidence="9">The sequence shown here is derived from an EMBL/GenBank/DDBJ whole genome shotgun (WGS) entry which is preliminary data.</text>
</comment>
<dbReference type="SUPFAM" id="SSF51011">
    <property type="entry name" value="Glycosyl hydrolase domain"/>
    <property type="match status" value="1"/>
</dbReference>
<dbReference type="InterPro" id="IPR033403">
    <property type="entry name" value="DUF5110"/>
</dbReference>
<evidence type="ECO:0000256" key="4">
    <source>
        <dbReference type="RuleBase" id="RU361185"/>
    </source>
</evidence>
<dbReference type="Pfam" id="PF13802">
    <property type="entry name" value="Gal_mutarotas_2"/>
    <property type="match status" value="1"/>
</dbReference>
<dbReference type="InterPro" id="IPR011013">
    <property type="entry name" value="Gal_mutarotase_sf_dom"/>
</dbReference>
<dbReference type="Proteomes" id="UP000242699">
    <property type="component" value="Unassembled WGS sequence"/>
</dbReference>
<feature type="domain" description="Glycoside hydrolase family 31 N-terminal" evidence="6">
    <location>
        <begin position="84"/>
        <end position="200"/>
    </location>
</feature>
<dbReference type="GO" id="GO:0005975">
    <property type="term" value="P:carbohydrate metabolic process"/>
    <property type="evidence" value="ECO:0007669"/>
    <property type="project" value="InterPro"/>
</dbReference>
<feature type="domain" description="Glycoside hydrolase family 31 TIM barrel" evidence="5">
    <location>
        <begin position="240"/>
        <end position="576"/>
    </location>
</feature>
<dbReference type="EMBL" id="PXYT01000079">
    <property type="protein sequence ID" value="PSR24410.1"/>
    <property type="molecule type" value="Genomic_DNA"/>
</dbReference>
<sequence length="810" mass="90354">MADRVDASLSKNFDVQEIRTARLSANRRSVTLESPTETWSIAIMSGIVHVHLRNGVDTFHDQILPLLGGGPQPSPLTLMTLGSNAWNIKGDSLTIRIERSGQFRVQCAGETVFVLEKWRREGTKLSCECRLNSEEHVYGMGEKTGSLNKRGQCSTQWTTDVHPHTADVDAMYQALPMTLLGSPNGSRGIFLANTFRTFFDSRASDSLTIAADDGPLSLYLFTGPTPQAVLEQYTAVTGHPLLPPRWALGYQQSRYSYLSANEVLDIAREFRARDIPLDVLYLDIDYMDGFRVFTWNPTTFPNPGKMIKELNSMGIHIVAIIDPGVKAETGYRVYDEGLSQDAFVRYTDDTLFRSHVWPGLCVFPDFLQTHVRTWWAEKNRQLMEMGLSGIWNDMNEPALWGNELGDPTRTGQSNDEGLVHRTDAGTLLPHAGVHNVYALLEAIATYQGLGGMETDPSRSRPFILSRSGFSGIQQFSAVWTGDNNSSWEHLSMAIPMCLNMGMSGIPFVGPDLGGFFGNPQPELFIRWMEAGVFFPFLRAHTDKDASPNEPWCFGSEAESIARQFIGYRYRLLPYLESLFAESNQTGAPIMRPLFWANPDDPLAYAVDDQFLVGDMLLIAPVTRPNARQRPVYLPNGVWYDFWTGHRHGGPTHIMADAPLNRIPVFVRSGAIIPLGPPVTSTKHLEELGREGTGNIESLFIVSGTGHFTAYTDDGTTFLYQRGHWRRIYVRVQSIEKSTVVHLSMVNGSLDAPLPLGRFRVLIGYFTTAPQAARVDGRLTAWKWDPNTGIVTIILPRVLTLNEPMIIAVEG</sequence>
<gene>
    <name evidence="9" type="ORF">C7B43_19070</name>
</gene>
<evidence type="ECO:0000256" key="1">
    <source>
        <dbReference type="ARBA" id="ARBA00007806"/>
    </source>
</evidence>
<feature type="domain" description="Glycosyl hydrolase family 31 C-terminal" evidence="8">
    <location>
        <begin position="586"/>
        <end position="672"/>
    </location>
</feature>
<dbReference type="InterPro" id="IPR048395">
    <property type="entry name" value="Glyco_hydro_31_C"/>
</dbReference>
<dbReference type="PANTHER" id="PTHR22762">
    <property type="entry name" value="ALPHA-GLUCOSIDASE"/>
    <property type="match status" value="1"/>
</dbReference>
<feature type="domain" description="DUF5110" evidence="7">
    <location>
        <begin position="701"/>
        <end position="750"/>
    </location>
</feature>
<evidence type="ECO:0000259" key="5">
    <source>
        <dbReference type="Pfam" id="PF01055"/>
    </source>
</evidence>
<evidence type="ECO:0000313" key="9">
    <source>
        <dbReference type="EMBL" id="PSR24410.1"/>
    </source>
</evidence>
<dbReference type="Gene3D" id="3.20.20.80">
    <property type="entry name" value="Glycosidases"/>
    <property type="match status" value="1"/>
</dbReference>
<dbReference type="InterPro" id="IPR017853">
    <property type="entry name" value="GH"/>
</dbReference>
<accession>A0A2T2WQA0</accession>
<evidence type="ECO:0000259" key="6">
    <source>
        <dbReference type="Pfam" id="PF13802"/>
    </source>
</evidence>
<dbReference type="InterPro" id="IPR030458">
    <property type="entry name" value="Glyco_hydro_31_AS"/>
</dbReference>
<dbReference type="PANTHER" id="PTHR22762:SF120">
    <property type="entry name" value="HETEROGLYCAN GLUCOSIDASE 1"/>
    <property type="match status" value="1"/>
</dbReference>
<dbReference type="Gene3D" id="2.60.40.1180">
    <property type="entry name" value="Golgi alpha-mannosidase II"/>
    <property type="match status" value="2"/>
</dbReference>
<dbReference type="CDD" id="cd06604">
    <property type="entry name" value="GH31_glucosidase_II_MalA"/>
    <property type="match status" value="1"/>
</dbReference>
<dbReference type="Pfam" id="PF21365">
    <property type="entry name" value="Glyco_hydro_31_3rd"/>
    <property type="match status" value="1"/>
</dbReference>
<evidence type="ECO:0000313" key="10">
    <source>
        <dbReference type="Proteomes" id="UP000242699"/>
    </source>
</evidence>
<dbReference type="Pfam" id="PF17137">
    <property type="entry name" value="DUF5110"/>
    <property type="match status" value="1"/>
</dbReference>
<dbReference type="Gene3D" id="2.60.40.1760">
    <property type="entry name" value="glycosyl hydrolase (family 31)"/>
    <property type="match status" value="1"/>
</dbReference>
<name>A0A2T2WQA0_9FIRM</name>
<comment type="similarity">
    <text evidence="1 4">Belongs to the glycosyl hydrolase 31 family.</text>
</comment>
<dbReference type="GO" id="GO:0004553">
    <property type="term" value="F:hydrolase activity, hydrolyzing O-glycosyl compounds"/>
    <property type="evidence" value="ECO:0007669"/>
    <property type="project" value="InterPro"/>
</dbReference>
<dbReference type="PROSITE" id="PS00129">
    <property type="entry name" value="GLYCOSYL_HYDROL_F31_1"/>
    <property type="match status" value="1"/>
</dbReference>
<evidence type="ECO:0000259" key="7">
    <source>
        <dbReference type="Pfam" id="PF17137"/>
    </source>
</evidence>
<reference evidence="9 10" key="1">
    <citation type="journal article" date="2014" name="BMC Genomics">
        <title>Comparison of environmental and isolate Sulfobacillus genomes reveals diverse carbon, sulfur, nitrogen, and hydrogen metabolisms.</title>
        <authorList>
            <person name="Justice N.B."/>
            <person name="Norman A."/>
            <person name="Brown C.T."/>
            <person name="Singh A."/>
            <person name="Thomas B.C."/>
            <person name="Banfield J.F."/>
        </authorList>
    </citation>
    <scope>NUCLEOTIDE SEQUENCE [LARGE SCALE GENOMIC DNA]</scope>
    <source>
        <strain evidence="9">AMDSBA1</strain>
    </source>
</reference>
<proteinExistence type="inferred from homology"/>
<dbReference type="Pfam" id="PF01055">
    <property type="entry name" value="Glyco_hydro_31_2nd"/>
    <property type="match status" value="1"/>
</dbReference>
<dbReference type="SUPFAM" id="SSF51445">
    <property type="entry name" value="(Trans)glycosidases"/>
    <property type="match status" value="1"/>
</dbReference>
<dbReference type="SUPFAM" id="SSF74650">
    <property type="entry name" value="Galactose mutarotase-like"/>
    <property type="match status" value="1"/>
</dbReference>
<dbReference type="CDD" id="cd14752">
    <property type="entry name" value="GH31_N"/>
    <property type="match status" value="1"/>
</dbReference>
<evidence type="ECO:0000256" key="3">
    <source>
        <dbReference type="ARBA" id="ARBA00023295"/>
    </source>
</evidence>
<dbReference type="GO" id="GO:0030246">
    <property type="term" value="F:carbohydrate binding"/>
    <property type="evidence" value="ECO:0007669"/>
    <property type="project" value="InterPro"/>
</dbReference>
<dbReference type="InterPro" id="IPR025887">
    <property type="entry name" value="Glyco_hydro_31_N_dom"/>
</dbReference>
<evidence type="ECO:0000259" key="8">
    <source>
        <dbReference type="Pfam" id="PF21365"/>
    </source>
</evidence>
<dbReference type="InterPro" id="IPR013780">
    <property type="entry name" value="Glyco_hydro_b"/>
</dbReference>
<keyword evidence="2 4" id="KW-0378">Hydrolase</keyword>
<dbReference type="AlphaFoldDB" id="A0A2T2WQA0"/>